<gene>
    <name evidence="4" type="ORF">GCM10022215_04390</name>
</gene>
<dbReference type="PANTHER" id="PTHR48081:SF8">
    <property type="entry name" value="ALPHA_BETA HYDROLASE FOLD-3 DOMAIN-CONTAINING PROTEIN-RELATED"/>
    <property type="match status" value="1"/>
</dbReference>
<dbReference type="RefSeq" id="WP_344731566.1">
    <property type="nucleotide sequence ID" value="NZ_BAAAZH010000003.1"/>
</dbReference>
<dbReference type="EMBL" id="BAAAZH010000003">
    <property type="protein sequence ID" value="GAA4109775.1"/>
    <property type="molecule type" value="Genomic_DNA"/>
</dbReference>
<protein>
    <submittedName>
        <fullName evidence="4">Alpha/beta hydrolase</fullName>
    </submittedName>
</protein>
<evidence type="ECO:0000313" key="5">
    <source>
        <dbReference type="Proteomes" id="UP001501495"/>
    </source>
</evidence>
<evidence type="ECO:0000259" key="3">
    <source>
        <dbReference type="Pfam" id="PF07859"/>
    </source>
</evidence>
<keyword evidence="2 4" id="KW-0378">Hydrolase</keyword>
<feature type="domain" description="Alpha/beta hydrolase fold-3" evidence="3">
    <location>
        <begin position="77"/>
        <end position="281"/>
    </location>
</feature>
<evidence type="ECO:0000256" key="2">
    <source>
        <dbReference type="ARBA" id="ARBA00022801"/>
    </source>
</evidence>
<evidence type="ECO:0000256" key="1">
    <source>
        <dbReference type="ARBA" id="ARBA00010515"/>
    </source>
</evidence>
<dbReference type="InterPro" id="IPR050300">
    <property type="entry name" value="GDXG_lipolytic_enzyme"/>
</dbReference>
<accession>A0ABP7XB47</accession>
<sequence>MPVDPGIAVLLELIAGSGYPPMHEGTPEIARKAFRAMTVDATQPEQVVAVGSVSDDVVAGVPVRIYRPAAEGPVPTLVFLHGGGFVIGDLDTHDQTCRRLCAGADVVVVSADYRLAPEHVWPAAVDDAVAVTTAVAADLASYGGSPALGVGGDSAGGNLAAIVAQQPGLREAIAGQLLIYPAVDPGGEYASREENASGYFLEQAGMEWFFAHYVPDLDETLLDDPRLAPLRGELAGVAPAVVVTAEYDPLRDEGEAYADALAAAGVAVDRVRYDGLIHGFIDMGVLSPAAAAAVDDVVARTRSLLHDPRD</sequence>
<comment type="caution">
    <text evidence="4">The sequence shown here is derived from an EMBL/GenBank/DDBJ whole genome shotgun (WGS) entry which is preliminary data.</text>
</comment>
<dbReference type="Gene3D" id="3.40.50.1820">
    <property type="entry name" value="alpha/beta hydrolase"/>
    <property type="match status" value="1"/>
</dbReference>
<dbReference type="InterPro" id="IPR013094">
    <property type="entry name" value="AB_hydrolase_3"/>
</dbReference>
<dbReference type="PROSITE" id="PS01173">
    <property type="entry name" value="LIPASE_GDXG_HIS"/>
    <property type="match status" value="1"/>
</dbReference>
<name>A0ABP7XB47_9ACTN</name>
<organism evidence="4 5">
    <name type="scientific">Nocardioides fonticola</name>
    <dbReference type="NCBI Taxonomy" id="450363"/>
    <lineage>
        <taxon>Bacteria</taxon>
        <taxon>Bacillati</taxon>
        <taxon>Actinomycetota</taxon>
        <taxon>Actinomycetes</taxon>
        <taxon>Propionibacteriales</taxon>
        <taxon>Nocardioidaceae</taxon>
        <taxon>Nocardioides</taxon>
    </lineage>
</organism>
<proteinExistence type="inferred from homology"/>
<keyword evidence="5" id="KW-1185">Reference proteome</keyword>
<dbReference type="Pfam" id="PF07859">
    <property type="entry name" value="Abhydrolase_3"/>
    <property type="match status" value="1"/>
</dbReference>
<comment type="similarity">
    <text evidence="1">Belongs to the 'GDXG' lipolytic enzyme family.</text>
</comment>
<reference evidence="5" key="1">
    <citation type="journal article" date="2019" name="Int. J. Syst. Evol. Microbiol.">
        <title>The Global Catalogue of Microorganisms (GCM) 10K type strain sequencing project: providing services to taxonomists for standard genome sequencing and annotation.</title>
        <authorList>
            <consortium name="The Broad Institute Genomics Platform"/>
            <consortium name="The Broad Institute Genome Sequencing Center for Infectious Disease"/>
            <person name="Wu L."/>
            <person name="Ma J."/>
        </authorList>
    </citation>
    <scope>NUCLEOTIDE SEQUENCE [LARGE SCALE GENOMIC DNA]</scope>
    <source>
        <strain evidence="5">JCM 16703</strain>
    </source>
</reference>
<evidence type="ECO:0000313" key="4">
    <source>
        <dbReference type="EMBL" id="GAA4109775.1"/>
    </source>
</evidence>
<dbReference type="SUPFAM" id="SSF53474">
    <property type="entry name" value="alpha/beta-Hydrolases"/>
    <property type="match status" value="1"/>
</dbReference>
<dbReference type="GO" id="GO:0016787">
    <property type="term" value="F:hydrolase activity"/>
    <property type="evidence" value="ECO:0007669"/>
    <property type="project" value="UniProtKB-KW"/>
</dbReference>
<dbReference type="InterPro" id="IPR002168">
    <property type="entry name" value="Lipase_GDXG_HIS_AS"/>
</dbReference>
<dbReference type="InterPro" id="IPR029058">
    <property type="entry name" value="AB_hydrolase_fold"/>
</dbReference>
<dbReference type="Proteomes" id="UP001501495">
    <property type="component" value="Unassembled WGS sequence"/>
</dbReference>
<dbReference type="PANTHER" id="PTHR48081">
    <property type="entry name" value="AB HYDROLASE SUPERFAMILY PROTEIN C4A8.06C"/>
    <property type="match status" value="1"/>
</dbReference>